<comment type="subcellular location">
    <subcellularLocation>
        <location evidence="1">Cell membrane</location>
        <topology evidence="1">Multi-pass membrane protein</topology>
    </subcellularLocation>
</comment>
<keyword evidence="5 7" id="KW-0472">Membrane</keyword>
<evidence type="ECO:0000313" key="11">
    <source>
        <dbReference type="Proteomes" id="UP000253606"/>
    </source>
</evidence>
<dbReference type="GO" id="GO:0005886">
    <property type="term" value="C:plasma membrane"/>
    <property type="evidence" value="ECO:0007669"/>
    <property type="project" value="UniProtKB-SubCell"/>
</dbReference>
<feature type="transmembrane region" description="Helical" evidence="7">
    <location>
        <begin position="291"/>
        <end position="318"/>
    </location>
</feature>
<dbReference type="KEGG" id="abas:ACPOL_1195"/>
<proteinExistence type="inferred from homology"/>
<dbReference type="AlphaFoldDB" id="A0A2Z5FUJ5"/>
<dbReference type="Pfam" id="PF02687">
    <property type="entry name" value="FtsX"/>
    <property type="match status" value="1"/>
</dbReference>
<evidence type="ECO:0000256" key="5">
    <source>
        <dbReference type="ARBA" id="ARBA00023136"/>
    </source>
</evidence>
<dbReference type="InterPro" id="IPR003838">
    <property type="entry name" value="ABC3_permease_C"/>
</dbReference>
<evidence type="ECO:0000256" key="4">
    <source>
        <dbReference type="ARBA" id="ARBA00022989"/>
    </source>
</evidence>
<dbReference type="Pfam" id="PF12704">
    <property type="entry name" value="MacB_PCD"/>
    <property type="match status" value="1"/>
</dbReference>
<protein>
    <submittedName>
        <fullName evidence="10">Cell division protein FtsX</fullName>
    </submittedName>
</protein>
<feature type="transmembrane region" description="Helical" evidence="7">
    <location>
        <begin position="21"/>
        <end position="41"/>
    </location>
</feature>
<name>A0A2Z5FUJ5_9BACT</name>
<evidence type="ECO:0000256" key="1">
    <source>
        <dbReference type="ARBA" id="ARBA00004651"/>
    </source>
</evidence>
<gene>
    <name evidence="10" type="ORF">ACPOL_1195</name>
</gene>
<dbReference type="GO" id="GO:0022857">
    <property type="term" value="F:transmembrane transporter activity"/>
    <property type="evidence" value="ECO:0007669"/>
    <property type="project" value="TreeGrafter"/>
</dbReference>
<evidence type="ECO:0000259" key="8">
    <source>
        <dbReference type="Pfam" id="PF02687"/>
    </source>
</evidence>
<keyword evidence="10" id="KW-0132">Cell division</keyword>
<organism evidence="10 11">
    <name type="scientific">Acidisarcina polymorpha</name>
    <dbReference type="NCBI Taxonomy" id="2211140"/>
    <lineage>
        <taxon>Bacteria</taxon>
        <taxon>Pseudomonadati</taxon>
        <taxon>Acidobacteriota</taxon>
        <taxon>Terriglobia</taxon>
        <taxon>Terriglobales</taxon>
        <taxon>Acidobacteriaceae</taxon>
        <taxon>Acidisarcina</taxon>
    </lineage>
</organism>
<dbReference type="OrthoDB" id="9770099at2"/>
<evidence type="ECO:0000256" key="6">
    <source>
        <dbReference type="ARBA" id="ARBA00038076"/>
    </source>
</evidence>
<feature type="domain" description="ABC3 transporter permease C-terminal" evidence="8">
    <location>
        <begin position="298"/>
        <end position="411"/>
    </location>
</feature>
<feature type="transmembrane region" description="Helical" evidence="7">
    <location>
        <begin position="383"/>
        <end position="404"/>
    </location>
</feature>
<feature type="transmembrane region" description="Helical" evidence="7">
    <location>
        <begin position="338"/>
        <end position="371"/>
    </location>
</feature>
<sequence length="418" mass="46108">MRIRDSQEAVRMAFETLRTNKLRSGLTVLGISIGISTVILISSAINGLNSNIDGFIRSLGTNSIWVFRFEPFGKRPTTEELNRKQLTYEDGLAMRTMPHVAAVDPSLQYQNFQLGIGSVSLKYGNRKIQNTILGGDTTDLEKTGGFTLKEGRLWTEDEENRRANVVVLGHDAAEDLFQNESPIGKEIQCEGDVFTVIGVFDTQPQPFGGGRNTQDNSAYFPLETFRKIHPEIKDFWITVKYDDPKNKALVQDEIRELLRRRRKVHVEDADNFAIFGPDSLGRLWNSLTGGLFLFMVAVSSVGLMVGGVGVMNIMLVSVTERTREIGVRKAIGATKANILLQFTIEAMTLCAVGGLIGILAGALFTVALHFAVGFLHAALSSTWVVVSFIVSCAIGLIFGIYPAWKAANLNPIEALRYE</sequence>
<evidence type="ECO:0000313" key="10">
    <source>
        <dbReference type="EMBL" id="AXC10543.1"/>
    </source>
</evidence>
<evidence type="ECO:0000256" key="7">
    <source>
        <dbReference type="SAM" id="Phobius"/>
    </source>
</evidence>
<keyword evidence="2" id="KW-1003">Cell membrane</keyword>
<keyword evidence="11" id="KW-1185">Reference proteome</keyword>
<comment type="similarity">
    <text evidence="6">Belongs to the ABC-4 integral membrane protein family.</text>
</comment>
<keyword evidence="4 7" id="KW-1133">Transmembrane helix</keyword>
<keyword evidence="3 7" id="KW-0812">Transmembrane</keyword>
<dbReference type="EMBL" id="CP030840">
    <property type="protein sequence ID" value="AXC10543.1"/>
    <property type="molecule type" value="Genomic_DNA"/>
</dbReference>
<keyword evidence="10" id="KW-0131">Cell cycle</keyword>
<dbReference type="PANTHER" id="PTHR30572:SF4">
    <property type="entry name" value="ABC TRANSPORTER PERMEASE YTRF"/>
    <property type="match status" value="1"/>
</dbReference>
<evidence type="ECO:0000256" key="2">
    <source>
        <dbReference type="ARBA" id="ARBA00022475"/>
    </source>
</evidence>
<dbReference type="InterPro" id="IPR050250">
    <property type="entry name" value="Macrolide_Exporter_MacB"/>
</dbReference>
<evidence type="ECO:0000256" key="3">
    <source>
        <dbReference type="ARBA" id="ARBA00022692"/>
    </source>
</evidence>
<dbReference type="GO" id="GO:0051301">
    <property type="term" value="P:cell division"/>
    <property type="evidence" value="ECO:0007669"/>
    <property type="project" value="UniProtKB-KW"/>
</dbReference>
<feature type="domain" description="MacB-like periplasmic core" evidence="9">
    <location>
        <begin position="24"/>
        <end position="257"/>
    </location>
</feature>
<dbReference type="InterPro" id="IPR025857">
    <property type="entry name" value="MacB_PCD"/>
</dbReference>
<dbReference type="RefSeq" id="WP_114206156.1">
    <property type="nucleotide sequence ID" value="NZ_CP030840.1"/>
</dbReference>
<accession>A0A2Z5FUJ5</accession>
<reference evidence="10 11" key="1">
    <citation type="journal article" date="2018" name="Front. Microbiol.">
        <title>Hydrolytic Capabilities as a Key to Environmental Success: Chitinolytic and Cellulolytic Acidobacteria From Acidic Sub-arctic Soils and Boreal Peatlands.</title>
        <authorList>
            <person name="Belova S.E."/>
            <person name="Ravin N.V."/>
            <person name="Pankratov T.A."/>
            <person name="Rakitin A.L."/>
            <person name="Ivanova A.A."/>
            <person name="Beletsky A.V."/>
            <person name="Mardanov A.V."/>
            <person name="Sinninghe Damste J.S."/>
            <person name="Dedysh S.N."/>
        </authorList>
    </citation>
    <scope>NUCLEOTIDE SEQUENCE [LARGE SCALE GENOMIC DNA]</scope>
    <source>
        <strain evidence="10 11">SBC82</strain>
    </source>
</reference>
<dbReference type="PANTHER" id="PTHR30572">
    <property type="entry name" value="MEMBRANE COMPONENT OF TRANSPORTER-RELATED"/>
    <property type="match status" value="1"/>
</dbReference>
<evidence type="ECO:0000259" key="9">
    <source>
        <dbReference type="Pfam" id="PF12704"/>
    </source>
</evidence>
<dbReference type="Proteomes" id="UP000253606">
    <property type="component" value="Chromosome"/>
</dbReference>